<dbReference type="Gene3D" id="3.40.190.10">
    <property type="entry name" value="Periplasmic binding protein-like II"/>
    <property type="match status" value="1"/>
</dbReference>
<proteinExistence type="inferred from homology"/>
<dbReference type="InterPro" id="IPR000914">
    <property type="entry name" value="SBP_5_dom"/>
</dbReference>
<reference evidence="6 7" key="1">
    <citation type="submission" date="2017-04" db="EMBL/GenBank/DDBJ databases">
        <authorList>
            <person name="Afonso C.L."/>
            <person name="Miller P.J."/>
            <person name="Scott M.A."/>
            <person name="Spackman E."/>
            <person name="Goraichik I."/>
            <person name="Dimitrov K.M."/>
            <person name="Suarez D.L."/>
            <person name="Swayne D.E."/>
        </authorList>
    </citation>
    <scope>NUCLEOTIDE SEQUENCE [LARGE SCALE GENOMIC DNA]</scope>
    <source>
        <strain evidence="6 7">B5P</strain>
    </source>
</reference>
<accession>A0A1X7PCI9</accession>
<dbReference type="RefSeq" id="WP_085465434.1">
    <property type="nucleotide sequence ID" value="NZ_FXBL01000004.1"/>
</dbReference>
<dbReference type="GO" id="GO:0042884">
    <property type="term" value="P:microcin transport"/>
    <property type="evidence" value="ECO:0007669"/>
    <property type="project" value="TreeGrafter"/>
</dbReference>
<protein>
    <submittedName>
        <fullName evidence="6">Peptide/nickel transport system substrate-binding protein</fullName>
    </submittedName>
</protein>
<keyword evidence="7" id="KW-1185">Reference proteome</keyword>
<feature type="chain" id="PRO_5012959699" evidence="4">
    <location>
        <begin position="22"/>
        <end position="597"/>
    </location>
</feature>
<dbReference type="GO" id="GO:0015833">
    <property type="term" value="P:peptide transport"/>
    <property type="evidence" value="ECO:0007669"/>
    <property type="project" value="TreeGrafter"/>
</dbReference>
<sequence>MLRPLSLALAALLALAPAADAQPSHGLSMHGQPALPADFDHFPYANPEAPKGGVINYALQGTFDSLNPFIVQGQGASGIVDLQRGYNIFDSLMQRSADEPFSMYPLLAKSVETDDARSFVEFQLDERAKFSDGQPVTPDDVIFSLELLRDKGWPRYATTVKKIATMEKVAPNGVRLTFVAPDRELPLILSLWPILPKHATDAENFARSSLKPLIGSGPYVISSVRPGELLVLKRNPDYWATDLPSRRGFNNYDEIRLNYFRDDNAMFEAFKKGLIDVHIEADSSRWAKDYGFPAVAEGKVIKDTFRSGVPSGMLGFVLNSRRPVLQDKQLRRALADLLDFEWVNANLFGNSFTRTKSFYDNSSLSSFGTPASEGEKALLAPFPDAVDPDILAGTWKPPVSDGSGRDRAFVKRAYDILVAAGYKRQGSTMVSPSGEPVAFEIMLKSKGGEPVALAWQRTLALLGIRLDIRSVDDAQYQQRLISRDFDAILNYYPSSLSPGVEQVGRWGSASKDAQGSMNYAGVGEPAVDAMIDALLNARDRPAFEDAVRAYDRVLLSGAWVVPLYHQPEQWVARWNHIGRPDTTPLTGYQLTTWWRQP</sequence>
<dbReference type="InterPro" id="IPR030678">
    <property type="entry name" value="Peptide/Ni-bd"/>
</dbReference>
<dbReference type="PIRSF" id="PIRSF002741">
    <property type="entry name" value="MppA"/>
    <property type="match status" value="1"/>
</dbReference>
<evidence type="ECO:0000313" key="7">
    <source>
        <dbReference type="Proteomes" id="UP000193083"/>
    </source>
</evidence>
<evidence type="ECO:0000313" key="6">
    <source>
        <dbReference type="EMBL" id="SMH47975.1"/>
    </source>
</evidence>
<dbReference type="PANTHER" id="PTHR30290">
    <property type="entry name" value="PERIPLASMIC BINDING COMPONENT OF ABC TRANSPORTER"/>
    <property type="match status" value="1"/>
</dbReference>
<organism evidence="6 7">
    <name type="scientific">Mesorhizobium australicum</name>
    <dbReference type="NCBI Taxonomy" id="536018"/>
    <lineage>
        <taxon>Bacteria</taxon>
        <taxon>Pseudomonadati</taxon>
        <taxon>Pseudomonadota</taxon>
        <taxon>Alphaproteobacteria</taxon>
        <taxon>Hyphomicrobiales</taxon>
        <taxon>Phyllobacteriaceae</taxon>
        <taxon>Mesorhizobium</taxon>
    </lineage>
</organism>
<dbReference type="CDD" id="cd08497">
    <property type="entry name" value="MbnE-like"/>
    <property type="match status" value="1"/>
</dbReference>
<dbReference type="GO" id="GO:1904680">
    <property type="term" value="F:peptide transmembrane transporter activity"/>
    <property type="evidence" value="ECO:0007669"/>
    <property type="project" value="TreeGrafter"/>
</dbReference>
<dbReference type="AlphaFoldDB" id="A0A1X7PCI9"/>
<comment type="similarity">
    <text evidence="2">Belongs to the bacterial solute-binding protein 5 family.</text>
</comment>
<dbReference type="PANTHER" id="PTHR30290:SF64">
    <property type="entry name" value="ABC TRANSPORTER PERIPLASMIC BINDING PROTEIN"/>
    <property type="match status" value="1"/>
</dbReference>
<keyword evidence="3 4" id="KW-0732">Signal</keyword>
<dbReference type="EMBL" id="FXBL01000004">
    <property type="protein sequence ID" value="SMH47975.1"/>
    <property type="molecule type" value="Genomic_DNA"/>
</dbReference>
<evidence type="ECO:0000259" key="5">
    <source>
        <dbReference type="Pfam" id="PF00496"/>
    </source>
</evidence>
<dbReference type="GO" id="GO:0043190">
    <property type="term" value="C:ATP-binding cassette (ABC) transporter complex"/>
    <property type="evidence" value="ECO:0007669"/>
    <property type="project" value="InterPro"/>
</dbReference>
<gene>
    <name evidence="6" type="ORF">SAMN02982922_3634</name>
</gene>
<dbReference type="SUPFAM" id="SSF53850">
    <property type="entry name" value="Periplasmic binding protein-like II"/>
    <property type="match status" value="1"/>
</dbReference>
<feature type="signal peptide" evidence="4">
    <location>
        <begin position="1"/>
        <end position="21"/>
    </location>
</feature>
<dbReference type="OrthoDB" id="9803988at2"/>
<evidence type="ECO:0000256" key="3">
    <source>
        <dbReference type="ARBA" id="ARBA00022729"/>
    </source>
</evidence>
<dbReference type="GO" id="GO:0030288">
    <property type="term" value="C:outer membrane-bounded periplasmic space"/>
    <property type="evidence" value="ECO:0007669"/>
    <property type="project" value="TreeGrafter"/>
</dbReference>
<comment type="subcellular location">
    <subcellularLocation>
        <location evidence="1">Periplasm</location>
    </subcellularLocation>
</comment>
<evidence type="ECO:0000256" key="2">
    <source>
        <dbReference type="ARBA" id="ARBA00005695"/>
    </source>
</evidence>
<evidence type="ECO:0000256" key="1">
    <source>
        <dbReference type="ARBA" id="ARBA00004418"/>
    </source>
</evidence>
<feature type="domain" description="Solute-binding protein family 5" evidence="5">
    <location>
        <begin position="103"/>
        <end position="510"/>
    </location>
</feature>
<dbReference type="Proteomes" id="UP000193083">
    <property type="component" value="Unassembled WGS sequence"/>
</dbReference>
<evidence type="ECO:0000256" key="4">
    <source>
        <dbReference type="SAM" id="SignalP"/>
    </source>
</evidence>
<dbReference type="InterPro" id="IPR039424">
    <property type="entry name" value="SBP_5"/>
</dbReference>
<dbReference type="Pfam" id="PF00496">
    <property type="entry name" value="SBP_bac_5"/>
    <property type="match status" value="1"/>
</dbReference>
<dbReference type="Gene3D" id="3.10.105.10">
    <property type="entry name" value="Dipeptide-binding Protein, Domain 3"/>
    <property type="match status" value="1"/>
</dbReference>
<name>A0A1X7PCI9_9HYPH</name>